<dbReference type="Proteomes" id="UP001215712">
    <property type="component" value="Unassembled WGS sequence"/>
</dbReference>
<dbReference type="GO" id="GO:0006351">
    <property type="term" value="P:DNA-templated transcription"/>
    <property type="evidence" value="ECO:0007669"/>
    <property type="project" value="InterPro"/>
</dbReference>
<gene>
    <name evidence="3" type="ORF">N7493_004027</name>
</gene>
<dbReference type="InterPro" id="IPR007219">
    <property type="entry name" value="XnlR_reg_dom"/>
</dbReference>
<dbReference type="EMBL" id="JAQJAN010000004">
    <property type="protein sequence ID" value="KAJ5732546.1"/>
    <property type="molecule type" value="Genomic_DNA"/>
</dbReference>
<feature type="domain" description="Xylanolytic transcriptional activator regulatory" evidence="2">
    <location>
        <begin position="5"/>
        <end position="91"/>
    </location>
</feature>
<dbReference type="GO" id="GO:0003677">
    <property type="term" value="F:DNA binding"/>
    <property type="evidence" value="ECO:0007669"/>
    <property type="project" value="InterPro"/>
</dbReference>
<keyword evidence="1" id="KW-0539">Nucleus</keyword>
<evidence type="ECO:0000256" key="1">
    <source>
        <dbReference type="ARBA" id="ARBA00023242"/>
    </source>
</evidence>
<sequence>MKPCEIELRKRLWWWIYSFDSVTSLIHGLPSLINDVDVDCDMPTDCHMDDLDAAELSHPLPGERTAIFLFIQYVALGKLLSRIRETLYTTTQRRNGATKINDLNLDLRMWNQILKTTGIIFDIGTIPSPLLRNESAYENDRTVLWLQLLANTAMGFINRPGLSFDDTTVEFANCLRACVASSTANLSLLKEIHVPTWLRNMSLVSPEGCPALEASMDMISHAIFVLEKDRTDFQHIHVHQSFYHQSINEAIGTLQLLRSLLSTPEHIPACTEVHIDQAFVDQTPRTFDDQSWGANALDDLNYVLATDWMYEVPEPFMGCMDLGAPEFG</sequence>
<dbReference type="InterPro" id="IPR050987">
    <property type="entry name" value="AtrR-like"/>
</dbReference>
<dbReference type="PANTHER" id="PTHR46910:SF12">
    <property type="entry name" value="REGULATORY PROTEIN CAT8"/>
    <property type="match status" value="1"/>
</dbReference>
<dbReference type="CDD" id="cd12148">
    <property type="entry name" value="fungal_TF_MHR"/>
    <property type="match status" value="1"/>
</dbReference>
<evidence type="ECO:0000259" key="2">
    <source>
        <dbReference type="Pfam" id="PF04082"/>
    </source>
</evidence>
<comment type="caution">
    <text evidence="3">The sequence shown here is derived from an EMBL/GenBank/DDBJ whole genome shotgun (WGS) entry which is preliminary data.</text>
</comment>
<organism evidence="3 4">
    <name type="scientific">Penicillium malachiteum</name>
    <dbReference type="NCBI Taxonomy" id="1324776"/>
    <lineage>
        <taxon>Eukaryota</taxon>
        <taxon>Fungi</taxon>
        <taxon>Dikarya</taxon>
        <taxon>Ascomycota</taxon>
        <taxon>Pezizomycotina</taxon>
        <taxon>Eurotiomycetes</taxon>
        <taxon>Eurotiomycetidae</taxon>
        <taxon>Eurotiales</taxon>
        <taxon>Aspergillaceae</taxon>
        <taxon>Penicillium</taxon>
    </lineage>
</organism>
<reference evidence="3" key="2">
    <citation type="submission" date="2023-01" db="EMBL/GenBank/DDBJ databases">
        <authorList>
            <person name="Petersen C."/>
        </authorList>
    </citation>
    <scope>NUCLEOTIDE SEQUENCE</scope>
    <source>
        <strain evidence="3">IBT 17514</strain>
    </source>
</reference>
<protein>
    <recommendedName>
        <fullName evidence="2">Xylanolytic transcriptional activator regulatory domain-containing protein</fullName>
    </recommendedName>
</protein>
<proteinExistence type="predicted"/>
<keyword evidence="4" id="KW-1185">Reference proteome</keyword>
<dbReference type="GO" id="GO:0008270">
    <property type="term" value="F:zinc ion binding"/>
    <property type="evidence" value="ECO:0007669"/>
    <property type="project" value="InterPro"/>
</dbReference>
<evidence type="ECO:0000313" key="4">
    <source>
        <dbReference type="Proteomes" id="UP001215712"/>
    </source>
</evidence>
<reference evidence="3" key="1">
    <citation type="journal article" date="2023" name="IMA Fungus">
        <title>Comparative genomic study of the Penicillium genus elucidates a diverse pangenome and 15 lateral gene transfer events.</title>
        <authorList>
            <person name="Petersen C."/>
            <person name="Sorensen T."/>
            <person name="Nielsen M.R."/>
            <person name="Sondergaard T.E."/>
            <person name="Sorensen J.L."/>
            <person name="Fitzpatrick D.A."/>
            <person name="Frisvad J.C."/>
            <person name="Nielsen K.L."/>
        </authorList>
    </citation>
    <scope>NUCLEOTIDE SEQUENCE</scope>
    <source>
        <strain evidence="3">IBT 17514</strain>
    </source>
</reference>
<accession>A0AAD6MY78</accession>
<dbReference type="GO" id="GO:0003700">
    <property type="term" value="F:DNA-binding transcription factor activity"/>
    <property type="evidence" value="ECO:0007669"/>
    <property type="project" value="InterPro"/>
</dbReference>
<dbReference type="AlphaFoldDB" id="A0AAD6MY78"/>
<evidence type="ECO:0000313" key="3">
    <source>
        <dbReference type="EMBL" id="KAJ5732546.1"/>
    </source>
</evidence>
<name>A0AAD6MY78_9EURO</name>
<dbReference type="PANTHER" id="PTHR46910">
    <property type="entry name" value="TRANSCRIPTION FACTOR PDR1"/>
    <property type="match status" value="1"/>
</dbReference>
<dbReference type="Pfam" id="PF04082">
    <property type="entry name" value="Fungal_trans"/>
    <property type="match status" value="1"/>
</dbReference>